<evidence type="ECO:0000256" key="7">
    <source>
        <dbReference type="ARBA" id="ARBA00023268"/>
    </source>
</evidence>
<name>B7Z7U8_HUMAN</name>
<protein>
    <submittedName>
        <fullName evidence="9">cDNA FLJ56320, highly similar to 6-phosphofructo-2-kinase/fructose-2,6-biphosphatase 3</fullName>
    </submittedName>
</protein>
<dbReference type="CDD" id="cd07067">
    <property type="entry name" value="HP_PGM_like"/>
    <property type="match status" value="1"/>
</dbReference>
<dbReference type="PRINTS" id="PR00991">
    <property type="entry name" value="6PFRUCTKNASE"/>
</dbReference>
<keyword evidence="5" id="KW-0378">Hydrolase</keyword>
<dbReference type="GO" id="GO:0006003">
    <property type="term" value="P:fructose 2,6-bisphosphate metabolic process"/>
    <property type="evidence" value="ECO:0007669"/>
    <property type="project" value="InterPro"/>
</dbReference>
<accession>B7Z7U8</accession>
<evidence type="ECO:0000313" key="9">
    <source>
        <dbReference type="EMBL" id="BAH13734.1"/>
    </source>
</evidence>
<evidence type="ECO:0000256" key="1">
    <source>
        <dbReference type="ARBA" id="ARBA00008408"/>
    </source>
</evidence>
<organism evidence="9">
    <name type="scientific">Homo sapiens</name>
    <name type="common">Human</name>
    <dbReference type="NCBI Taxonomy" id="9606"/>
    <lineage>
        <taxon>Eukaryota</taxon>
        <taxon>Metazoa</taxon>
        <taxon>Chordata</taxon>
        <taxon>Craniata</taxon>
        <taxon>Vertebrata</taxon>
        <taxon>Euteleostomi</taxon>
        <taxon>Mammalia</taxon>
        <taxon>Eutheria</taxon>
        <taxon>Euarchontoglires</taxon>
        <taxon>Primates</taxon>
        <taxon>Haplorrhini</taxon>
        <taxon>Catarrhini</taxon>
        <taxon>Hominidae</taxon>
        <taxon>Homo</taxon>
    </lineage>
</organism>
<dbReference type="Pfam" id="PF00300">
    <property type="entry name" value="His_Phos_1"/>
    <property type="match status" value="1"/>
</dbReference>
<dbReference type="InterPro" id="IPR013079">
    <property type="entry name" value="6Phosfructo_kin"/>
</dbReference>
<evidence type="ECO:0000256" key="2">
    <source>
        <dbReference type="ARBA" id="ARBA00022679"/>
    </source>
</evidence>
<dbReference type="GO" id="GO:0003873">
    <property type="term" value="F:6-phosphofructo-2-kinase activity"/>
    <property type="evidence" value="ECO:0007669"/>
    <property type="project" value="InterPro"/>
</dbReference>
<dbReference type="AlphaFoldDB" id="B7Z7U8"/>
<dbReference type="SUPFAM" id="SSF53254">
    <property type="entry name" value="Phosphoglycerate mutase-like"/>
    <property type="match status" value="1"/>
</dbReference>
<reference evidence="9" key="1">
    <citation type="submission" date="2007-10" db="EMBL/GenBank/DDBJ databases">
        <title>NEDO human cDNA sequencing project focused on splicing variants.</title>
        <authorList>
            <person name="Wakamatsu A."/>
            <person name="Yamamoto J."/>
            <person name="Kimura K."/>
            <person name="Ishii S."/>
            <person name="Watanabe K."/>
            <person name="Sugiyama A."/>
            <person name="Murakawa K."/>
            <person name="Kaida T."/>
            <person name="Tsuchiya K."/>
            <person name="Fukuzumi Y."/>
            <person name="Kumagai A."/>
            <person name="Oishi Y."/>
            <person name="Yamamoto S."/>
            <person name="Ono Y."/>
            <person name="Komori Y."/>
            <person name="Yamazaki M."/>
            <person name="Kisu Y."/>
            <person name="Nishikawa T."/>
            <person name="Sugano S."/>
            <person name="Nomura N."/>
            <person name="Isogai T."/>
        </authorList>
    </citation>
    <scope>NUCLEOTIDE SEQUENCE</scope>
    <source>
        <tissue evidence="9">Testis</tissue>
    </source>
</reference>
<dbReference type="PROSITE" id="PS00175">
    <property type="entry name" value="PG_MUTASE"/>
    <property type="match status" value="1"/>
</dbReference>
<keyword evidence="3" id="KW-0547">Nucleotide-binding</keyword>
<dbReference type="Gene3D" id="3.40.50.300">
    <property type="entry name" value="P-loop containing nucleotide triphosphate hydrolases"/>
    <property type="match status" value="1"/>
</dbReference>
<dbReference type="GO" id="GO:0016787">
    <property type="term" value="F:hydrolase activity"/>
    <property type="evidence" value="ECO:0007669"/>
    <property type="project" value="UniProtKB-KW"/>
</dbReference>
<proteinExistence type="evidence at transcript level"/>
<keyword evidence="4 9" id="KW-0418">Kinase</keyword>
<evidence type="ECO:0000256" key="3">
    <source>
        <dbReference type="ARBA" id="ARBA00022741"/>
    </source>
</evidence>
<dbReference type="InterPro" id="IPR003094">
    <property type="entry name" value="6Pfruct_kin"/>
</dbReference>
<evidence type="ECO:0000256" key="5">
    <source>
        <dbReference type="ARBA" id="ARBA00022801"/>
    </source>
</evidence>
<dbReference type="PANTHER" id="PTHR10606:SF41">
    <property type="entry name" value="6-PHOSPHOFRUCTO-2-KINASE_FRUCTOSE-2,6-BISPHOSPHATASE 3"/>
    <property type="match status" value="1"/>
</dbReference>
<dbReference type="GO" id="GO:0006000">
    <property type="term" value="P:fructose metabolic process"/>
    <property type="evidence" value="ECO:0007669"/>
    <property type="project" value="InterPro"/>
</dbReference>
<keyword evidence="7" id="KW-0511">Multifunctional enzyme</keyword>
<dbReference type="Pfam" id="PF01591">
    <property type="entry name" value="6PF2K"/>
    <property type="match status" value="1"/>
</dbReference>
<dbReference type="Gene3D" id="3.40.50.1240">
    <property type="entry name" value="Phosphoglycerate mutase-like"/>
    <property type="match status" value="1"/>
</dbReference>
<evidence type="ECO:0000259" key="8">
    <source>
        <dbReference type="Pfam" id="PF01591"/>
    </source>
</evidence>
<comment type="similarity">
    <text evidence="1">In the C-terminal section; belongs to the phosphoglycerate mutase family.</text>
</comment>
<sequence>MSLSPPSPAPPPAGAPSRGAAAWTRPVWVSRAGPAGSAPGAMPFRKACGPKLTNSPTVIVMVGLPARGKTYISKKLTRYLNWIGVPTKVFNVGEYRREAVKQYSSYNFFRPDNEEAMKVRKQCALAALRDVKSYLAKEGGQIAVFDATNTTRERRHMILHFAKENDFKAFFIESVCDDPTVVASNIMEVKISSPDYKDCNSAEAMDDFMKRISCYEASYQPLDPDKCDRDLSLIKVIDVGRRFLVNRVQDHIQSRIVYYLMNIHVQPRTIYLCRHGENEHNLQGRIGGDSGLSSRGKKFASALSKFVEEQNLKDLRVWTRTPGCSRWRSGLRLSVRRVGSSQPS</sequence>
<dbReference type="EMBL" id="AK302518">
    <property type="protein sequence ID" value="BAH13734.1"/>
    <property type="molecule type" value="mRNA"/>
</dbReference>
<dbReference type="InterPro" id="IPR013078">
    <property type="entry name" value="His_Pase_superF_clade-1"/>
</dbReference>
<keyword evidence="6" id="KW-0067">ATP-binding</keyword>
<evidence type="ECO:0000256" key="4">
    <source>
        <dbReference type="ARBA" id="ARBA00022777"/>
    </source>
</evidence>
<dbReference type="PeptideAtlas" id="B7Z7U8"/>
<evidence type="ECO:0000256" key="6">
    <source>
        <dbReference type="ARBA" id="ARBA00022840"/>
    </source>
</evidence>
<dbReference type="InterPro" id="IPR001345">
    <property type="entry name" value="PG/BPGM_mutase_AS"/>
</dbReference>
<feature type="domain" description="6-phosphofructo-2-kinase" evidence="8">
    <location>
        <begin position="46"/>
        <end position="267"/>
    </location>
</feature>
<dbReference type="SUPFAM" id="SSF52540">
    <property type="entry name" value="P-loop containing nucleoside triphosphate hydrolases"/>
    <property type="match status" value="1"/>
</dbReference>
<dbReference type="FunFam" id="3.40.50.300:FF:000047">
    <property type="entry name" value="6-phosphofructo-2-kinase/fructose-2, 6-bisphosphatase 3 isoform 2"/>
    <property type="match status" value="1"/>
</dbReference>
<dbReference type="InterPro" id="IPR029033">
    <property type="entry name" value="His_PPase_superfam"/>
</dbReference>
<dbReference type="PANTHER" id="PTHR10606">
    <property type="entry name" value="6-PHOSPHOFRUCTO-2-KINASE/FRUCTOSE-2,6-BISPHOSPHATASE"/>
    <property type="match status" value="1"/>
</dbReference>
<dbReference type="InterPro" id="IPR027417">
    <property type="entry name" value="P-loop_NTPase"/>
</dbReference>
<keyword evidence="2" id="KW-0808">Transferase</keyword>
<dbReference type="GO" id="GO:0005524">
    <property type="term" value="F:ATP binding"/>
    <property type="evidence" value="ECO:0007669"/>
    <property type="project" value="UniProtKB-KW"/>
</dbReference>